<organism evidence="2 3">
    <name type="scientific">Candidatus Desulfatibia profunda</name>
    <dbReference type="NCBI Taxonomy" id="2841695"/>
    <lineage>
        <taxon>Bacteria</taxon>
        <taxon>Pseudomonadati</taxon>
        <taxon>Thermodesulfobacteriota</taxon>
        <taxon>Desulfobacteria</taxon>
        <taxon>Desulfobacterales</taxon>
        <taxon>Desulfobacterales incertae sedis</taxon>
        <taxon>Candidatus Desulfatibia</taxon>
    </lineage>
</organism>
<comment type="caution">
    <text evidence="2">The sequence shown here is derived from an EMBL/GenBank/DDBJ whole genome shotgun (WGS) entry which is preliminary data.</text>
</comment>
<feature type="transmembrane region" description="Helical" evidence="1">
    <location>
        <begin position="32"/>
        <end position="49"/>
    </location>
</feature>
<dbReference type="AlphaFoldDB" id="A0A8J6NUE5"/>
<keyword evidence="1" id="KW-1133">Transmembrane helix</keyword>
<reference evidence="2 3" key="1">
    <citation type="submission" date="2020-08" db="EMBL/GenBank/DDBJ databases">
        <title>Bridging the membrane lipid divide: bacteria of the FCB group superphylum have the potential to synthesize archaeal ether lipids.</title>
        <authorList>
            <person name="Villanueva L."/>
            <person name="Von Meijenfeldt F.A.B."/>
            <person name="Westbye A.B."/>
            <person name="Yadav S."/>
            <person name="Hopmans E.C."/>
            <person name="Dutilh B.E."/>
            <person name="Sinninghe Damste J.S."/>
        </authorList>
    </citation>
    <scope>NUCLEOTIDE SEQUENCE [LARGE SCALE GENOMIC DNA]</scope>
    <source>
        <strain evidence="2">NIOZ-UU30</strain>
    </source>
</reference>
<accession>A0A8J6NUE5</accession>
<gene>
    <name evidence="2" type="ORF">H8E23_14090</name>
</gene>
<dbReference type="EMBL" id="JACNJH010000199">
    <property type="protein sequence ID" value="MBC8362517.1"/>
    <property type="molecule type" value="Genomic_DNA"/>
</dbReference>
<feature type="transmembrane region" description="Helical" evidence="1">
    <location>
        <begin position="55"/>
        <end position="72"/>
    </location>
</feature>
<evidence type="ECO:0000313" key="3">
    <source>
        <dbReference type="Proteomes" id="UP000603434"/>
    </source>
</evidence>
<name>A0A8J6NUE5_9BACT</name>
<keyword evidence="1" id="KW-0472">Membrane</keyword>
<sequence>METSLISTFAGLSIILGLLVGFGTLSVVRGIFTFLIFIGLTLSQLLGAVGVNEYVAYFLGQIIIMGSAYLTLRGGYPEALVKVKQELQMDSGKCH</sequence>
<protein>
    <submittedName>
        <fullName evidence="2">Uncharacterized protein</fullName>
    </submittedName>
</protein>
<dbReference type="Proteomes" id="UP000603434">
    <property type="component" value="Unassembled WGS sequence"/>
</dbReference>
<feature type="transmembrane region" description="Helical" evidence="1">
    <location>
        <begin position="6"/>
        <end position="25"/>
    </location>
</feature>
<evidence type="ECO:0000313" key="2">
    <source>
        <dbReference type="EMBL" id="MBC8362517.1"/>
    </source>
</evidence>
<keyword evidence="1" id="KW-0812">Transmembrane</keyword>
<proteinExistence type="predicted"/>
<evidence type="ECO:0000256" key="1">
    <source>
        <dbReference type="SAM" id="Phobius"/>
    </source>
</evidence>